<reference evidence="1" key="2">
    <citation type="journal article" date="2021" name="PeerJ">
        <title>Extensive microbial diversity within the chicken gut microbiome revealed by metagenomics and culture.</title>
        <authorList>
            <person name="Gilroy R."/>
            <person name="Ravi A."/>
            <person name="Getino M."/>
            <person name="Pursley I."/>
            <person name="Horton D.L."/>
            <person name="Alikhan N.F."/>
            <person name="Baker D."/>
            <person name="Gharbi K."/>
            <person name="Hall N."/>
            <person name="Watson M."/>
            <person name="Adriaenssens E.M."/>
            <person name="Foster-Nyarko E."/>
            <person name="Jarju S."/>
            <person name="Secka A."/>
            <person name="Antonio M."/>
            <person name="Oren A."/>
            <person name="Chaudhuri R.R."/>
            <person name="La Ragione R."/>
            <person name="Hildebrand F."/>
            <person name="Pallen M.J."/>
        </authorList>
    </citation>
    <scope>NUCLEOTIDE SEQUENCE</scope>
    <source>
        <strain evidence="1">11167</strain>
    </source>
</reference>
<evidence type="ECO:0000313" key="1">
    <source>
        <dbReference type="EMBL" id="MBO8443763.1"/>
    </source>
</evidence>
<reference evidence="1" key="1">
    <citation type="submission" date="2020-10" db="EMBL/GenBank/DDBJ databases">
        <authorList>
            <person name="Gilroy R."/>
        </authorList>
    </citation>
    <scope>NUCLEOTIDE SEQUENCE</scope>
    <source>
        <strain evidence="1">11167</strain>
    </source>
</reference>
<evidence type="ECO:0000313" key="2">
    <source>
        <dbReference type="Proteomes" id="UP000823633"/>
    </source>
</evidence>
<proteinExistence type="predicted"/>
<dbReference type="Proteomes" id="UP000823633">
    <property type="component" value="Unassembled WGS sequence"/>
</dbReference>
<protein>
    <submittedName>
        <fullName evidence="1">DUF4160 domain-containing protein</fullName>
    </submittedName>
</protein>
<gene>
    <name evidence="1" type="ORF">IAC42_08445</name>
</gene>
<organism evidence="1 2">
    <name type="scientific">Candidatus Aphodenecus pullistercoris</name>
    <dbReference type="NCBI Taxonomy" id="2840669"/>
    <lineage>
        <taxon>Bacteria</taxon>
        <taxon>Pseudomonadati</taxon>
        <taxon>Spirochaetota</taxon>
        <taxon>Spirochaetia</taxon>
        <taxon>Spirochaetales</taxon>
        <taxon>Candidatus Aphodenecus</taxon>
    </lineage>
</organism>
<name>A0A9D9HBC6_9SPIR</name>
<accession>A0A9D9HBC6</accession>
<dbReference type="Pfam" id="PF13711">
    <property type="entry name" value="DUF4160"/>
    <property type="match status" value="1"/>
</dbReference>
<comment type="caution">
    <text evidence="1">The sequence shown here is derived from an EMBL/GenBank/DDBJ whole genome shotgun (WGS) entry which is preliminary data.</text>
</comment>
<dbReference type="AlphaFoldDB" id="A0A9D9HBC6"/>
<sequence>MPTISMFFGILIRMYYDEHNPPHFHASYQGNQATFDMEGNILEGAFPDRQKKLVSAWAVLHKDELLANWELAREDQALFRIDPLR</sequence>
<dbReference type="InterPro" id="IPR025427">
    <property type="entry name" value="DUF4160"/>
</dbReference>
<dbReference type="EMBL" id="JADIMU010000056">
    <property type="protein sequence ID" value="MBO8443763.1"/>
    <property type="molecule type" value="Genomic_DNA"/>
</dbReference>